<dbReference type="PANTHER" id="PTHR43649:SF30">
    <property type="entry name" value="ABC TRANSPORTER SUBSTRATE-BINDING PROTEIN"/>
    <property type="match status" value="1"/>
</dbReference>
<name>A0ABP8E5E5_9MICO</name>
<keyword evidence="2" id="KW-1185">Reference proteome</keyword>
<comment type="caution">
    <text evidence="1">The sequence shown here is derived from an EMBL/GenBank/DDBJ whole genome shotgun (WGS) entry which is preliminary data.</text>
</comment>
<sequence length="429" mass="46740">MNPRPPLGPSGLSRRSFLLGAGALGAGVALAGCAGPGGSSSGVTEISFYVSKPEVIGYFDTLIEKFHREQSKVRVVRDSTSNMSADFVRNSPPDLGCWNYNFSVVQFVERGALSDLSDMPEAATINPDIKPLLRETADYPGRTSAIPYSLTAASVLYNRDLFAKHRVEVPTTFDELVAACETFQKAGVAPFYNTYKDTWTIAQGLFDYTVGGMVDVPDFFRRLRAEGTAVDAASRVSFEKDFREASERMVQLGRYANRNASSRGYGDGNLAFAKGEAAMYLQGPWALNEIAKTDAKLAVGTFPLPVTNDPADLKVRVNVDLALWIPEVSKKKEAARSFLSFLMRPEIQNRYNADNNAFGTTKDAPPTSNPALVGMQKYYDDAAFYLGGSQLVPSEIPLANYAQSIALGAKPESVLRQLDGDWARLAIRS</sequence>
<dbReference type="InterPro" id="IPR050490">
    <property type="entry name" value="Bact_solute-bd_prot1"/>
</dbReference>
<dbReference type="InterPro" id="IPR006059">
    <property type="entry name" value="SBP"/>
</dbReference>
<dbReference type="RefSeq" id="WP_344797702.1">
    <property type="nucleotide sequence ID" value="NZ_BAABAU010000004.1"/>
</dbReference>
<dbReference type="Pfam" id="PF01547">
    <property type="entry name" value="SBP_bac_1"/>
    <property type="match status" value="1"/>
</dbReference>
<dbReference type="InterPro" id="IPR006311">
    <property type="entry name" value="TAT_signal"/>
</dbReference>
<evidence type="ECO:0000313" key="2">
    <source>
        <dbReference type="Proteomes" id="UP001501594"/>
    </source>
</evidence>
<dbReference type="EMBL" id="BAABAU010000004">
    <property type="protein sequence ID" value="GAA4267421.1"/>
    <property type="molecule type" value="Genomic_DNA"/>
</dbReference>
<evidence type="ECO:0000313" key="1">
    <source>
        <dbReference type="EMBL" id="GAA4267421.1"/>
    </source>
</evidence>
<dbReference type="PANTHER" id="PTHR43649">
    <property type="entry name" value="ARABINOSE-BINDING PROTEIN-RELATED"/>
    <property type="match status" value="1"/>
</dbReference>
<reference evidence="2" key="1">
    <citation type="journal article" date="2019" name="Int. J. Syst. Evol. Microbiol.">
        <title>The Global Catalogue of Microorganisms (GCM) 10K type strain sequencing project: providing services to taxonomists for standard genome sequencing and annotation.</title>
        <authorList>
            <consortium name="The Broad Institute Genomics Platform"/>
            <consortium name="The Broad Institute Genome Sequencing Center for Infectious Disease"/>
            <person name="Wu L."/>
            <person name="Ma J."/>
        </authorList>
    </citation>
    <scope>NUCLEOTIDE SEQUENCE [LARGE SCALE GENOMIC DNA]</scope>
    <source>
        <strain evidence="2">JCM 17442</strain>
    </source>
</reference>
<dbReference type="Gene3D" id="3.40.190.10">
    <property type="entry name" value="Periplasmic binding protein-like II"/>
    <property type="match status" value="2"/>
</dbReference>
<dbReference type="Proteomes" id="UP001501594">
    <property type="component" value="Unassembled WGS sequence"/>
</dbReference>
<dbReference type="PROSITE" id="PS51257">
    <property type="entry name" value="PROKAR_LIPOPROTEIN"/>
    <property type="match status" value="1"/>
</dbReference>
<organism evidence="1 2">
    <name type="scientific">Frondihabitans peucedani</name>
    <dbReference type="NCBI Taxonomy" id="598626"/>
    <lineage>
        <taxon>Bacteria</taxon>
        <taxon>Bacillati</taxon>
        <taxon>Actinomycetota</taxon>
        <taxon>Actinomycetes</taxon>
        <taxon>Micrococcales</taxon>
        <taxon>Microbacteriaceae</taxon>
        <taxon>Frondihabitans</taxon>
    </lineage>
</organism>
<dbReference type="SUPFAM" id="SSF53850">
    <property type="entry name" value="Periplasmic binding protein-like II"/>
    <property type="match status" value="1"/>
</dbReference>
<dbReference type="PROSITE" id="PS51318">
    <property type="entry name" value="TAT"/>
    <property type="match status" value="1"/>
</dbReference>
<proteinExistence type="predicted"/>
<gene>
    <name evidence="1" type="ORF">GCM10022256_30330</name>
</gene>
<accession>A0ABP8E5E5</accession>
<protein>
    <submittedName>
        <fullName evidence="1">Extracellular solute-binding protein</fullName>
    </submittedName>
</protein>